<protein>
    <submittedName>
        <fullName evidence="1">Uncharacterized protein</fullName>
    </submittedName>
</protein>
<feature type="non-terminal residue" evidence="1">
    <location>
        <position position="1"/>
    </location>
</feature>
<gene>
    <name evidence="1" type="ORF">SPIL2461_LOCUS22379</name>
</gene>
<evidence type="ECO:0000313" key="2">
    <source>
        <dbReference type="Proteomes" id="UP000649617"/>
    </source>
</evidence>
<evidence type="ECO:0000313" key="1">
    <source>
        <dbReference type="EMBL" id="CAE7764396.1"/>
    </source>
</evidence>
<organism evidence="1 2">
    <name type="scientific">Symbiodinium pilosum</name>
    <name type="common">Dinoflagellate</name>
    <dbReference type="NCBI Taxonomy" id="2952"/>
    <lineage>
        <taxon>Eukaryota</taxon>
        <taxon>Sar</taxon>
        <taxon>Alveolata</taxon>
        <taxon>Dinophyceae</taxon>
        <taxon>Suessiales</taxon>
        <taxon>Symbiodiniaceae</taxon>
        <taxon>Symbiodinium</taxon>
    </lineage>
</organism>
<sequence>VLLKYQERLDQHVLYVSDRHWVGVVFQMVEDELPPDMVVNVHADDEGGTTISSQAAAWVAVRS</sequence>
<reference evidence="1" key="1">
    <citation type="submission" date="2021-02" db="EMBL/GenBank/DDBJ databases">
        <authorList>
            <person name="Dougan E. K."/>
            <person name="Rhodes N."/>
            <person name="Thang M."/>
            <person name="Chan C."/>
        </authorList>
    </citation>
    <scope>NUCLEOTIDE SEQUENCE</scope>
</reference>
<keyword evidence="2" id="KW-1185">Reference proteome</keyword>
<comment type="caution">
    <text evidence="1">The sequence shown here is derived from an EMBL/GenBank/DDBJ whole genome shotgun (WGS) entry which is preliminary data.</text>
</comment>
<accession>A0A812Y2F2</accession>
<dbReference type="EMBL" id="CAJNIZ010047224">
    <property type="protein sequence ID" value="CAE7764396.1"/>
    <property type="molecule type" value="Genomic_DNA"/>
</dbReference>
<name>A0A812Y2F2_SYMPI</name>
<feature type="non-terminal residue" evidence="1">
    <location>
        <position position="63"/>
    </location>
</feature>
<dbReference type="AlphaFoldDB" id="A0A812Y2F2"/>
<proteinExistence type="predicted"/>
<dbReference type="Proteomes" id="UP000649617">
    <property type="component" value="Unassembled WGS sequence"/>
</dbReference>